<evidence type="ECO:0000313" key="10">
    <source>
        <dbReference type="EMBL" id="KAG2203002.1"/>
    </source>
</evidence>
<reference evidence="10" key="1">
    <citation type="submission" date="2020-12" db="EMBL/GenBank/DDBJ databases">
        <title>Metabolic potential, ecology and presence of endohyphal bacteria is reflected in genomic diversity of Mucoromycotina.</title>
        <authorList>
            <person name="Muszewska A."/>
            <person name="Okrasinska A."/>
            <person name="Steczkiewicz K."/>
            <person name="Drgas O."/>
            <person name="Orlowska M."/>
            <person name="Perlinska-Lenart U."/>
            <person name="Aleksandrzak-Piekarczyk T."/>
            <person name="Szatraj K."/>
            <person name="Zielenkiewicz U."/>
            <person name="Pilsyk S."/>
            <person name="Malc E."/>
            <person name="Mieczkowski P."/>
            <person name="Kruszewska J.S."/>
            <person name="Biernat P."/>
            <person name="Pawlowska J."/>
        </authorList>
    </citation>
    <scope>NUCLEOTIDE SEQUENCE</scope>
    <source>
        <strain evidence="10">WA0000017839</strain>
    </source>
</reference>
<accession>A0A8H7V2F6</accession>
<feature type="compositionally biased region" description="Low complexity" evidence="7">
    <location>
        <begin position="623"/>
        <end position="632"/>
    </location>
</feature>
<dbReference type="CDD" id="cd13220">
    <property type="entry name" value="PH-GRAM_GRAMDC"/>
    <property type="match status" value="1"/>
</dbReference>
<dbReference type="GO" id="GO:0005789">
    <property type="term" value="C:endoplasmic reticulum membrane"/>
    <property type="evidence" value="ECO:0007669"/>
    <property type="project" value="TreeGrafter"/>
</dbReference>
<feature type="compositionally biased region" description="Acidic residues" evidence="7">
    <location>
        <begin position="14"/>
        <end position="39"/>
    </location>
</feature>
<dbReference type="GO" id="GO:0140268">
    <property type="term" value="C:endoplasmic reticulum-plasma membrane contact site"/>
    <property type="evidence" value="ECO:0007669"/>
    <property type="project" value="TreeGrafter"/>
</dbReference>
<protein>
    <recommendedName>
        <fullName evidence="9">VASt domain-containing protein</fullName>
    </recommendedName>
</protein>
<dbReference type="Proteomes" id="UP000603453">
    <property type="component" value="Unassembled WGS sequence"/>
</dbReference>
<evidence type="ECO:0000256" key="8">
    <source>
        <dbReference type="SAM" id="Phobius"/>
    </source>
</evidence>
<dbReference type="InterPro" id="IPR004182">
    <property type="entry name" value="GRAM"/>
</dbReference>
<dbReference type="InterPro" id="IPR027417">
    <property type="entry name" value="P-loop_NTPase"/>
</dbReference>
<comment type="similarity">
    <text evidence="2">Belongs to the YSP2 family.</text>
</comment>
<evidence type="ECO:0000256" key="6">
    <source>
        <dbReference type="SAM" id="Coils"/>
    </source>
</evidence>
<dbReference type="Gene3D" id="2.30.29.30">
    <property type="entry name" value="Pleckstrin-homology domain (PH domain)/Phosphotyrosine-binding domain (PTB)"/>
    <property type="match status" value="1"/>
</dbReference>
<gene>
    <name evidence="10" type="ORF">INT47_013218</name>
</gene>
<feature type="compositionally biased region" description="Basic and acidic residues" evidence="7">
    <location>
        <begin position="1"/>
        <end position="12"/>
    </location>
</feature>
<feature type="compositionally biased region" description="Basic residues" evidence="7">
    <location>
        <begin position="54"/>
        <end position="65"/>
    </location>
</feature>
<feature type="compositionally biased region" description="Acidic residues" evidence="7">
    <location>
        <begin position="520"/>
        <end position="548"/>
    </location>
</feature>
<keyword evidence="5 8" id="KW-0472">Membrane</keyword>
<dbReference type="Gene3D" id="3.40.50.300">
    <property type="entry name" value="P-loop containing nucleotide triphosphate hydrolases"/>
    <property type="match status" value="1"/>
</dbReference>
<feature type="compositionally biased region" description="Low complexity" evidence="7">
    <location>
        <begin position="337"/>
        <end position="349"/>
    </location>
</feature>
<dbReference type="OrthoDB" id="2162691at2759"/>
<evidence type="ECO:0000256" key="1">
    <source>
        <dbReference type="ARBA" id="ARBA00004167"/>
    </source>
</evidence>
<dbReference type="InterPro" id="IPR032704">
    <property type="entry name" value="Cms1"/>
</dbReference>
<sequence length="964" mass="108035">MAEVETKKKQASADDFEDDFQEEEAVFSDNEPAIEDEETPAVKRKAPESEEPVKKKKKQQKKKKISNNPFDTINIWDETPEIQAAYLEDRQKIALPKLSAVELEEQQLPESAIVNNENFKQEHVLDALPNFIKFGVAGHKKLGKKPTVLASPVALIITHSAVRAVDLGRALKEFSETAKVAKLFAKHFKIEDQVYFLEHEAIHMGIGTPNRLQALVEGGHLKLDQLELVVIDTERNPKKFNIFDIQEVRTDLFKFLGTYISPLMKEGDTHNNNVPSLDSSASLNSVEKLRMPSSVSHHHDQFIDDSHSDTLSSRKKHYSLPIRRPFTIKKGNNSIDSSLSSFSSSSTKSPTNADESECASEQPPLNAAAAAEADVLSGTGRPGSFATACDLRLANEKKNEEFHALFKSVQENDMLIQDYKCALQKDILLQGHLFISEHHVCFKSNIFGWVTNLVINFEEIIGVEKRMTARIIPNGITISTSTSRHTFASFLSRDLAYDQIVKIWDLRKKINSVIPIPLPIDDDDDNGTDDDDSLYEEGDTEEDEEDISSTDSAVVLKTPKAESNKPPSASPSPSPPAASSSNSAAAAAAADANQTPEKSARLSPTIAKQRPRSVSDSNYKPRSTASAASTTAVTIPEPKVSPLRQQTVMTPTIKKTRVCPCTVNGEQYPHIALNETYKGSVQAMFRLLFDSNFFPGFLERYENFEHVQSSAWKHGKRQVIGQRRIKSSTTGTRVVKTLFEERRIHRKIPYYTCVTAKKSMPDMPMGAVYSIQSRTCITRVSKDKVHVLVTFQVVFSKTGLVSSIIEKNAADDQLRLYSHLNSILNKPELIKELVNDQQLLQDLNLANHPNSSGNSGNSRSRSSTKKYAGQGWISYAMDWVGSTRLIGFVYFGFFLVLVTHCLLALRLKRITNTLDLVQQQKHLTTHTDSQWIDNKMNRVNQHLNQLKEEVQDYHQRIQKLHNVQ</sequence>
<feature type="transmembrane region" description="Helical" evidence="8">
    <location>
        <begin position="885"/>
        <end position="905"/>
    </location>
</feature>
<feature type="domain" description="VASt" evidence="9">
    <location>
        <begin position="668"/>
        <end position="818"/>
    </location>
</feature>
<evidence type="ECO:0000256" key="4">
    <source>
        <dbReference type="ARBA" id="ARBA00022989"/>
    </source>
</evidence>
<keyword evidence="6" id="KW-0175">Coiled coil</keyword>
<evidence type="ECO:0000256" key="7">
    <source>
        <dbReference type="SAM" id="MobiDB-lite"/>
    </source>
</evidence>
<feature type="region of interest" description="Disordered" evidence="7">
    <location>
        <begin position="1"/>
        <end position="65"/>
    </location>
</feature>
<dbReference type="SMART" id="SM00568">
    <property type="entry name" value="GRAM"/>
    <property type="match status" value="1"/>
</dbReference>
<organism evidence="10 11">
    <name type="scientific">Mucor saturninus</name>
    <dbReference type="NCBI Taxonomy" id="64648"/>
    <lineage>
        <taxon>Eukaryota</taxon>
        <taxon>Fungi</taxon>
        <taxon>Fungi incertae sedis</taxon>
        <taxon>Mucoromycota</taxon>
        <taxon>Mucoromycotina</taxon>
        <taxon>Mucoromycetes</taxon>
        <taxon>Mucorales</taxon>
        <taxon>Mucorineae</taxon>
        <taxon>Mucoraceae</taxon>
        <taxon>Mucor</taxon>
    </lineage>
</organism>
<feature type="coiled-coil region" evidence="6">
    <location>
        <begin position="932"/>
        <end position="963"/>
    </location>
</feature>
<dbReference type="InterPro" id="IPR051482">
    <property type="entry name" value="Cholesterol_transport"/>
</dbReference>
<evidence type="ECO:0000259" key="9">
    <source>
        <dbReference type="PROSITE" id="PS51778"/>
    </source>
</evidence>
<evidence type="ECO:0000256" key="3">
    <source>
        <dbReference type="ARBA" id="ARBA00022692"/>
    </source>
</evidence>
<keyword evidence="3 8" id="KW-0812">Transmembrane</keyword>
<dbReference type="AlphaFoldDB" id="A0A8H7V2F6"/>
<feature type="compositionally biased region" description="Basic and acidic residues" evidence="7">
    <location>
        <begin position="297"/>
        <end position="308"/>
    </location>
</feature>
<dbReference type="PANTHER" id="PTHR23319">
    <property type="entry name" value="GRAM DOMAIN CONTAINING 1B, ISOFORM E"/>
    <property type="match status" value="1"/>
</dbReference>
<feature type="region of interest" description="Disordered" evidence="7">
    <location>
        <begin position="517"/>
        <end position="640"/>
    </location>
</feature>
<dbReference type="InterPro" id="IPR031968">
    <property type="entry name" value="VASt"/>
</dbReference>
<dbReference type="GO" id="GO:0032934">
    <property type="term" value="F:sterol binding"/>
    <property type="evidence" value="ECO:0007669"/>
    <property type="project" value="TreeGrafter"/>
</dbReference>
<keyword evidence="11" id="KW-1185">Reference proteome</keyword>
<feature type="region of interest" description="Disordered" evidence="7">
    <location>
        <begin position="290"/>
        <end position="314"/>
    </location>
</feature>
<evidence type="ECO:0000256" key="5">
    <source>
        <dbReference type="ARBA" id="ARBA00023136"/>
    </source>
</evidence>
<dbReference type="GO" id="GO:0005886">
    <property type="term" value="C:plasma membrane"/>
    <property type="evidence" value="ECO:0007669"/>
    <property type="project" value="TreeGrafter"/>
</dbReference>
<dbReference type="GO" id="GO:0120015">
    <property type="term" value="F:sterol transfer activity"/>
    <property type="evidence" value="ECO:0007669"/>
    <property type="project" value="TreeGrafter"/>
</dbReference>
<name>A0A8H7V2F6_9FUNG</name>
<comment type="subcellular location">
    <subcellularLocation>
        <location evidence="1">Membrane</location>
        <topology evidence="1">Single-pass membrane protein</topology>
    </subcellularLocation>
</comment>
<evidence type="ECO:0000256" key="2">
    <source>
        <dbReference type="ARBA" id="ARBA00006582"/>
    </source>
</evidence>
<dbReference type="EMBL" id="JAEPRD010000055">
    <property type="protein sequence ID" value="KAG2203002.1"/>
    <property type="molecule type" value="Genomic_DNA"/>
</dbReference>
<dbReference type="InterPro" id="IPR011993">
    <property type="entry name" value="PH-like_dom_sf"/>
</dbReference>
<proteinExistence type="inferred from homology"/>
<evidence type="ECO:0000313" key="11">
    <source>
        <dbReference type="Proteomes" id="UP000603453"/>
    </source>
</evidence>
<feature type="compositionally biased region" description="Polar residues" evidence="7">
    <location>
        <begin position="612"/>
        <end position="621"/>
    </location>
</feature>
<dbReference type="Pfam" id="PF14617">
    <property type="entry name" value="CMS1"/>
    <property type="match status" value="1"/>
</dbReference>
<dbReference type="PANTHER" id="PTHR23319:SF4">
    <property type="entry name" value="GRAM DOMAIN CONTAINING 1B, ISOFORM E"/>
    <property type="match status" value="1"/>
</dbReference>
<dbReference type="GO" id="GO:0032366">
    <property type="term" value="P:intracellular sterol transport"/>
    <property type="evidence" value="ECO:0007669"/>
    <property type="project" value="TreeGrafter"/>
</dbReference>
<feature type="compositionally biased region" description="Low complexity" evidence="7">
    <location>
        <begin position="577"/>
        <end position="590"/>
    </location>
</feature>
<keyword evidence="4 8" id="KW-1133">Transmembrane helix</keyword>
<dbReference type="Pfam" id="PF16016">
    <property type="entry name" value="VASt"/>
    <property type="match status" value="1"/>
</dbReference>
<dbReference type="PROSITE" id="PS51778">
    <property type="entry name" value="VAST"/>
    <property type="match status" value="1"/>
</dbReference>
<dbReference type="Pfam" id="PF02893">
    <property type="entry name" value="GRAM"/>
    <property type="match status" value="1"/>
</dbReference>
<feature type="region of interest" description="Disordered" evidence="7">
    <location>
        <begin position="337"/>
        <end position="364"/>
    </location>
</feature>
<comment type="caution">
    <text evidence="10">The sequence shown here is derived from an EMBL/GenBank/DDBJ whole genome shotgun (WGS) entry which is preliminary data.</text>
</comment>